<proteinExistence type="predicted"/>
<evidence type="ECO:0000313" key="1">
    <source>
        <dbReference type="EMBL" id="MFB9378514.1"/>
    </source>
</evidence>
<dbReference type="InterPro" id="IPR039498">
    <property type="entry name" value="NTP_transf_5"/>
</dbReference>
<evidence type="ECO:0000313" key="2">
    <source>
        <dbReference type="Proteomes" id="UP001589748"/>
    </source>
</evidence>
<accession>A0ABV5LWQ4</accession>
<dbReference type="Pfam" id="PF14907">
    <property type="entry name" value="NTP_transf_5"/>
    <property type="match status" value="1"/>
</dbReference>
<dbReference type="RefSeq" id="WP_380136838.1">
    <property type="nucleotide sequence ID" value="NZ_JBHLUI010000008.1"/>
</dbReference>
<organism evidence="1 2">
    <name type="scientific">Kineococcus gynurae</name>
    <dbReference type="NCBI Taxonomy" id="452979"/>
    <lineage>
        <taxon>Bacteria</taxon>
        <taxon>Bacillati</taxon>
        <taxon>Actinomycetota</taxon>
        <taxon>Actinomycetes</taxon>
        <taxon>Kineosporiales</taxon>
        <taxon>Kineosporiaceae</taxon>
        <taxon>Kineococcus</taxon>
    </lineage>
</organism>
<name>A0ABV5LWQ4_9ACTN</name>
<reference evidence="1 2" key="1">
    <citation type="submission" date="2024-09" db="EMBL/GenBank/DDBJ databases">
        <authorList>
            <person name="Sun Q."/>
            <person name="Mori K."/>
        </authorList>
    </citation>
    <scope>NUCLEOTIDE SEQUENCE [LARGE SCALE GENOMIC DNA]</scope>
    <source>
        <strain evidence="1 2">TISTR 1856</strain>
    </source>
</reference>
<dbReference type="Proteomes" id="UP001589748">
    <property type="component" value="Unassembled WGS sequence"/>
</dbReference>
<keyword evidence="2" id="KW-1185">Reference proteome</keyword>
<comment type="caution">
    <text evidence="1">The sequence shown here is derived from an EMBL/GenBank/DDBJ whole genome shotgun (WGS) entry which is preliminary data.</text>
</comment>
<protein>
    <submittedName>
        <fullName evidence="1">Nucleotidyltransferase family protein</fullName>
    </submittedName>
</protein>
<sequence length="405" mass="43493">MISTGTATGVDAPGVVSVVDGPRATPARRRAGALLVDLLAARPGPDGTSRTTGRCPVVPRDVEPEEFRRLLQAHRVGPTVHGRLLGRDGSGDAPEDADAWAALRAAAATTLLPHTARRLAVTADLRLLARTLQHEDCRWAVVKGPVTALRYPDPAHREFHDLDVLVDGRDLGPALRSLEAAGARILEDDFSAVLSRGQGEIALLLPQGTFLDLHWHLVNRPERRDAFALDVTGIIARRREAEVLGTRCPVLDPVDELHHLALHMTLAGGWRLLWSHDLTVVLAQTPRHDLDVLRRRARSAGTALAVAVALTRARDVLGAPVEETLLRDLAAAGPLWWAGSRLLTRTRPPQELLGPEGSGRFVIASTRRSTAASLAALLTARRAPRRGDGSTGRQGYLDLAAASSA</sequence>
<gene>
    <name evidence="1" type="ORF">ACFFVI_16230</name>
</gene>
<dbReference type="EMBL" id="JBHMDM010000007">
    <property type="protein sequence ID" value="MFB9378514.1"/>
    <property type="molecule type" value="Genomic_DNA"/>
</dbReference>